<keyword evidence="2" id="KW-1185">Reference proteome</keyword>
<dbReference type="OrthoDB" id="5121696at2"/>
<name>A0A4Y8KPT2_9MICO</name>
<evidence type="ECO:0000313" key="2">
    <source>
        <dbReference type="Proteomes" id="UP000298218"/>
    </source>
</evidence>
<dbReference type="AlphaFoldDB" id="A0A4Y8KPT2"/>
<protein>
    <submittedName>
        <fullName evidence="1">Uncharacterized protein</fullName>
    </submittedName>
</protein>
<reference evidence="1 2" key="1">
    <citation type="submission" date="2019-03" db="EMBL/GenBank/DDBJ databases">
        <title>Genomics of glacier-inhabiting Cryobacterium strains.</title>
        <authorList>
            <person name="Liu Q."/>
            <person name="Xin Y.-H."/>
        </authorList>
    </citation>
    <scope>NUCLEOTIDE SEQUENCE [LARGE SCALE GENOMIC DNA]</scope>
    <source>
        <strain evidence="1 2">CGMCC 1.4292</strain>
    </source>
</reference>
<sequence>MELLFVSLGGTLLGLAARYLLPGRSTQGSVLVPALGTVVAAAAWVALTWLGWKWDAGAIWWVSFVASAVASAAIALLLARRRNQADLDMLHAGMNSGAPGSPRTH</sequence>
<gene>
    <name evidence="1" type="ORF">E3T53_03930</name>
</gene>
<dbReference type="Proteomes" id="UP000298218">
    <property type="component" value="Unassembled WGS sequence"/>
</dbReference>
<dbReference type="EMBL" id="SOHQ01000013">
    <property type="protein sequence ID" value="TFD80794.1"/>
    <property type="molecule type" value="Genomic_DNA"/>
</dbReference>
<evidence type="ECO:0000313" key="1">
    <source>
        <dbReference type="EMBL" id="TFD80794.1"/>
    </source>
</evidence>
<organism evidence="1 2">
    <name type="scientific">Cryobacterium psychrophilum</name>
    <dbReference type="NCBI Taxonomy" id="41988"/>
    <lineage>
        <taxon>Bacteria</taxon>
        <taxon>Bacillati</taxon>
        <taxon>Actinomycetota</taxon>
        <taxon>Actinomycetes</taxon>
        <taxon>Micrococcales</taxon>
        <taxon>Microbacteriaceae</taxon>
        <taxon>Cryobacterium</taxon>
    </lineage>
</organism>
<proteinExistence type="predicted"/>
<dbReference type="RefSeq" id="WP_134173769.1">
    <property type="nucleotide sequence ID" value="NZ_SODI01000001.1"/>
</dbReference>
<accession>A0A4Y8KPT2</accession>
<comment type="caution">
    <text evidence="1">The sequence shown here is derived from an EMBL/GenBank/DDBJ whole genome shotgun (WGS) entry which is preliminary data.</text>
</comment>